<protein>
    <submittedName>
        <fullName evidence="1">Uncharacterized protein</fullName>
    </submittedName>
</protein>
<proteinExistence type="predicted"/>
<keyword evidence="2" id="KW-1185">Reference proteome</keyword>
<dbReference type="AlphaFoldDB" id="A0A2U9B5X7"/>
<evidence type="ECO:0000313" key="1">
    <source>
        <dbReference type="EMBL" id="AWO99340.1"/>
    </source>
</evidence>
<evidence type="ECO:0000313" key="2">
    <source>
        <dbReference type="Proteomes" id="UP000246464"/>
    </source>
</evidence>
<gene>
    <name evidence="1" type="ORF">SMAX5B_000642</name>
</gene>
<name>A0A2U9B5X7_SCOMX</name>
<dbReference type="EMBL" id="CP026245">
    <property type="protein sequence ID" value="AWO99340.1"/>
    <property type="molecule type" value="Genomic_DNA"/>
</dbReference>
<sequence>MAGGMMGNGRIDKGLFHIQFTEGKSLTSNAEPQLPRWSLLLLRLTTQENLATITRLQYINTLRHRMTHTL</sequence>
<organism evidence="1 2">
    <name type="scientific">Scophthalmus maximus</name>
    <name type="common">Turbot</name>
    <name type="synonym">Psetta maxima</name>
    <dbReference type="NCBI Taxonomy" id="52904"/>
    <lineage>
        <taxon>Eukaryota</taxon>
        <taxon>Metazoa</taxon>
        <taxon>Chordata</taxon>
        <taxon>Craniata</taxon>
        <taxon>Vertebrata</taxon>
        <taxon>Euteleostomi</taxon>
        <taxon>Actinopterygii</taxon>
        <taxon>Neopterygii</taxon>
        <taxon>Teleostei</taxon>
        <taxon>Neoteleostei</taxon>
        <taxon>Acanthomorphata</taxon>
        <taxon>Carangaria</taxon>
        <taxon>Pleuronectiformes</taxon>
        <taxon>Pleuronectoidei</taxon>
        <taxon>Scophthalmidae</taxon>
        <taxon>Scophthalmus</taxon>
    </lineage>
</organism>
<dbReference type="Proteomes" id="UP000246464">
    <property type="component" value="Chromosome 3"/>
</dbReference>
<reference evidence="1 2" key="1">
    <citation type="submission" date="2017-12" db="EMBL/GenBank/DDBJ databases">
        <title>Integrating genomic resources of turbot (Scophthalmus maximus) in depth evaluation of genetic and physical mapping variation across individuals.</title>
        <authorList>
            <person name="Martinez P."/>
        </authorList>
    </citation>
    <scope>NUCLEOTIDE SEQUENCE [LARGE SCALE GENOMIC DNA]</scope>
</reference>
<accession>A0A2U9B5X7</accession>